<dbReference type="InterPro" id="IPR027417">
    <property type="entry name" value="P-loop_NTPase"/>
</dbReference>
<proteinExistence type="predicted"/>
<dbReference type="SUPFAM" id="SSF56672">
    <property type="entry name" value="DNA/RNA polymerases"/>
    <property type="match status" value="1"/>
</dbReference>
<evidence type="ECO:0000259" key="7">
    <source>
        <dbReference type="PROSITE" id="PS51657"/>
    </source>
</evidence>
<feature type="domain" description="OTU" evidence="5">
    <location>
        <begin position="1257"/>
        <end position="1372"/>
    </location>
</feature>
<keyword evidence="1" id="KW-0067">ATP-binding</keyword>
<dbReference type="PROSITE" id="PS51743">
    <property type="entry name" value="ALPHAVIRUS_MT"/>
    <property type="match status" value="1"/>
</dbReference>
<dbReference type="InterPro" id="IPR003323">
    <property type="entry name" value="OTU_dom"/>
</dbReference>
<dbReference type="Pfam" id="PF01660">
    <property type="entry name" value="Vmethyltransf"/>
    <property type="match status" value="1"/>
</dbReference>
<feature type="domain" description="RdRp catalytic" evidence="4">
    <location>
        <begin position="2237"/>
        <end position="2350"/>
    </location>
</feature>
<feature type="compositionally biased region" description="Polar residues" evidence="3">
    <location>
        <begin position="1399"/>
        <end position="1411"/>
    </location>
</feature>
<dbReference type="InterPro" id="IPR043502">
    <property type="entry name" value="DNA/RNA_pol_sf"/>
</dbReference>
<dbReference type="InterPro" id="IPR037151">
    <property type="entry name" value="AlkB-like_sf"/>
</dbReference>
<dbReference type="Gene3D" id="2.60.120.590">
    <property type="entry name" value="Alpha-ketoglutarate-dependent dioxygenase AlkB-like"/>
    <property type="match status" value="1"/>
</dbReference>
<feature type="compositionally biased region" description="Basic and acidic residues" evidence="3">
    <location>
        <begin position="1439"/>
        <end position="1451"/>
    </location>
</feature>
<feature type="domain" description="(+)RNA virus helicase C-terminal" evidence="7">
    <location>
        <begin position="1643"/>
        <end position="1964"/>
    </location>
</feature>
<evidence type="ECO:0000313" key="9">
    <source>
        <dbReference type="EMBL" id="CAI5383846.1"/>
    </source>
</evidence>
<feature type="region of interest" description="Disordered" evidence="3">
    <location>
        <begin position="1394"/>
        <end position="1451"/>
    </location>
</feature>
<keyword evidence="2" id="KW-0693">Viral RNA replication</keyword>
<reference evidence="9" key="1">
    <citation type="submission" date="2022-11" db="EMBL/GenBank/DDBJ databases">
        <authorList>
            <person name="Mifsud CO J."/>
            <person name="Holmes C E."/>
            <person name="Gallagher V R."/>
            <person name="Geoghegan L J."/>
        </authorList>
    </citation>
    <scope>NUCLEOTIDE SEQUENCE</scope>
</reference>
<dbReference type="Pfam" id="PF00978">
    <property type="entry name" value="RdRP_2"/>
    <property type="match status" value="1"/>
</dbReference>
<dbReference type="EMBL" id="OX380366">
    <property type="protein sequence ID" value="CAI5383846.1"/>
    <property type="molecule type" value="Genomic_DNA"/>
</dbReference>
<feature type="compositionally biased region" description="Basic and acidic residues" evidence="3">
    <location>
        <begin position="1412"/>
        <end position="1422"/>
    </location>
</feature>
<dbReference type="Pfam" id="PF03171">
    <property type="entry name" value="2OG-FeII_Oxy"/>
    <property type="match status" value="1"/>
</dbReference>
<evidence type="ECO:0000259" key="5">
    <source>
        <dbReference type="PROSITE" id="PS50802"/>
    </source>
</evidence>
<evidence type="ECO:0000256" key="2">
    <source>
        <dbReference type="ARBA" id="ARBA00022953"/>
    </source>
</evidence>
<dbReference type="GO" id="GO:0005524">
    <property type="term" value="F:ATP binding"/>
    <property type="evidence" value="ECO:0007669"/>
    <property type="project" value="UniProtKB-KW"/>
</dbReference>
<dbReference type="GO" id="GO:0006351">
    <property type="term" value="P:DNA-templated transcription"/>
    <property type="evidence" value="ECO:0007669"/>
    <property type="project" value="InterPro"/>
</dbReference>
<protein>
    <submittedName>
        <fullName evidence="9">Polyprotein</fullName>
    </submittedName>
</protein>
<dbReference type="PROSITE" id="PS51471">
    <property type="entry name" value="FE2OG_OXY"/>
    <property type="match status" value="1"/>
</dbReference>
<dbReference type="PROSITE" id="PS50802">
    <property type="entry name" value="OTU"/>
    <property type="match status" value="1"/>
</dbReference>
<name>A0A9C7GX69_9VIRU</name>
<keyword evidence="1" id="KW-0547">Nucleotide-binding</keyword>
<feature type="domain" description="Fe2OG dioxygenase" evidence="6">
    <location>
        <begin position="1131"/>
        <end position="1223"/>
    </location>
</feature>
<feature type="region of interest" description="Disordered" evidence="3">
    <location>
        <begin position="1013"/>
        <end position="1034"/>
    </location>
</feature>
<dbReference type="InterPro" id="IPR005123">
    <property type="entry name" value="Oxoglu/Fe-dep_dioxygenase_dom"/>
</dbReference>
<dbReference type="Gene3D" id="3.40.50.300">
    <property type="entry name" value="P-loop containing nucleotide triphosphate hydrolases"/>
    <property type="match status" value="2"/>
</dbReference>
<dbReference type="InterPro" id="IPR027351">
    <property type="entry name" value="(+)RNA_virus_helicase_core_dom"/>
</dbReference>
<evidence type="ECO:0000256" key="1">
    <source>
        <dbReference type="ARBA" id="ARBA00022840"/>
    </source>
</evidence>
<evidence type="ECO:0000259" key="6">
    <source>
        <dbReference type="PROSITE" id="PS51471"/>
    </source>
</evidence>
<dbReference type="SUPFAM" id="SSF52540">
    <property type="entry name" value="P-loop containing nucleoside triphosphate hydrolases"/>
    <property type="match status" value="1"/>
</dbReference>
<dbReference type="PROSITE" id="PS51657">
    <property type="entry name" value="PSRV_HELICASE"/>
    <property type="match status" value="1"/>
</dbReference>
<gene>
    <name evidence="9" type="primary">polyprotein</name>
</gene>
<dbReference type="InterPro" id="IPR007094">
    <property type="entry name" value="RNA-dir_pol_PSvirus"/>
</dbReference>
<dbReference type="CDD" id="cd22744">
    <property type="entry name" value="OTU"/>
    <property type="match status" value="1"/>
</dbReference>
<dbReference type="Pfam" id="PF01443">
    <property type="entry name" value="Viral_helicase1"/>
    <property type="match status" value="1"/>
</dbReference>
<dbReference type="InterPro" id="IPR001788">
    <property type="entry name" value="RNA-dep_RNA_pol_alsuvir"/>
</dbReference>
<dbReference type="SUPFAM" id="SSF51197">
    <property type="entry name" value="Clavaminate synthase-like"/>
    <property type="match status" value="1"/>
</dbReference>
<dbReference type="GO" id="GO:0006396">
    <property type="term" value="P:RNA processing"/>
    <property type="evidence" value="ECO:0007669"/>
    <property type="project" value="InterPro"/>
</dbReference>
<accession>A0A9C7GX69</accession>
<dbReference type="Gene3D" id="3.90.70.80">
    <property type="match status" value="1"/>
</dbReference>
<dbReference type="GO" id="GO:0039694">
    <property type="term" value="P:viral RNA genome replication"/>
    <property type="evidence" value="ECO:0007669"/>
    <property type="project" value="InterPro"/>
</dbReference>
<dbReference type="InterPro" id="IPR044861">
    <property type="entry name" value="IPNS-like_FE2OG_OXY"/>
</dbReference>
<feature type="domain" description="Alphavirus-like MT" evidence="8">
    <location>
        <begin position="313"/>
        <end position="527"/>
    </location>
</feature>
<evidence type="ECO:0000256" key="3">
    <source>
        <dbReference type="SAM" id="MobiDB-lite"/>
    </source>
</evidence>
<dbReference type="GO" id="GO:0003723">
    <property type="term" value="F:RNA binding"/>
    <property type="evidence" value="ECO:0007669"/>
    <property type="project" value="InterPro"/>
</dbReference>
<evidence type="ECO:0000259" key="4">
    <source>
        <dbReference type="PROSITE" id="PS50507"/>
    </source>
</evidence>
<dbReference type="GO" id="GO:0016556">
    <property type="term" value="P:mRNA modification"/>
    <property type="evidence" value="ECO:0007669"/>
    <property type="project" value="InterPro"/>
</dbReference>
<dbReference type="PROSITE" id="PS50507">
    <property type="entry name" value="RDRP_SSRNA_POS"/>
    <property type="match status" value="1"/>
</dbReference>
<dbReference type="GO" id="GO:0003968">
    <property type="term" value="F:RNA-directed RNA polymerase activity"/>
    <property type="evidence" value="ECO:0007669"/>
    <property type="project" value="InterPro"/>
</dbReference>
<organism evidence="9">
    <name type="scientific">Oxera neriifolia associated virus</name>
    <dbReference type="NCBI Taxonomy" id="2933183"/>
    <lineage>
        <taxon>Viruses</taxon>
    </lineage>
</organism>
<sequence length="2487" mass="282174">MSHMDSELTSYTTSNTLGMSSPEVFKRLRSIYVAFSVDSLSSPHTASFATSSMVSFHVVRGAATISVFNQTIDVPAGHFIGTEVGIVKFHIRPLSNQFVAIVTGEIPTSYYDHSRKILNFPSGYCYLQWFHQLDVRHLDTLARILGSYPKVQDVISQLQFYAHVKRISDDDEVFSPCSHVNDTLLHVELIGQAQSLRSIRTLAHLRVGGDEKENSLDSINALSSTPLRIDPSSDRMLSLIGFSDETTKKEAVKSIYLDKNSRLREVVDKSLAARLSDHSSTKNTAKKKITVYQCLKPEEERSLESSYPEFEILFKNKDLHPHGLAAASRKLETELILSNLSYSSDSKPLKGFAACVVDVGGNWASHMLNRRKYVHSCCPILDAYDDLRHSTRLTRIQSFAIPPGQNKISQQFQHMWQIYHDKSTRGHIFCRRRSQQCRIKCHSLMAIHSLYDNTLEEIGDIMISHNSTILEGTMVFCPEILLKPTGVIEPIGANFEVDLKEDTIEFFFSNDPSLGYSHKFSRYCKFFRTAFFSDTKKSSRFYLQFTSNRLGVQFFTIHRSSADLPVPRSRLRHRLWFSSHADKLLVKYYDFDVRQQARLALKEKFLIVPKATVNALETWALRLSDQRFNVVELFNYACSINSRQIHGGTSVTTNEALDARTLVEVTHAVYLHTYSTRYNLGKIDQQVVNAIKRERSISETGVFSKLIAILKQGSLTKVISDLWSSLDRILATWIELPDHFDVRIEDSVKYLRLETLIDGFNGIADDEVWDYQFTEKDNCITINTEISPVISEIDGEQKISLKITPISEQGDVEKSSRVDESDKEELCFIPLELIAVGGAFKTESLEFFVPPKDVGHFIRNHQAEKVFLLSGTEDGCFSIGKNGKITFTGNDAKLMKYPRKKLWPAPRPTTEKLFKKGKKVIDSTISTLDKIFPVYQPEPTTELVDVVRETPEPTSANDSVRVASIADISKNLSLMIFVARLLEKPTSSSEHNLNTCTDIVPFGFDFGQTKVSEQCPPETPVEGQVTTPTAPEHVGKNVADNEEIATETYVPKGFTAFCSCKLILHVHDLPPSEIYNQLRELPAMDNLSGRKVTFFSKRAETYRYGKICHRSQGWPSLLENFLSNIVGVPRFYDHCLFQVYEAGAKIPFHRDDESCYSIDDVQILTVNLCGSANFSTRCHRGTATFRLEGENFFVMPKGFQRTHAHSVEVTSGPRISLTFRNSVKSGESKCEPSLPPRTERTVPQDVGTIECCDCWKHVKVPIEPDGDCLYTALIQGLDMGNDVSSFKLFLAQRIPDMPLNTHNHLQYLLTHNVWGDSSVFPLVCKVFKVKICVHFEDQTLNVQTYTDPDTQGFTKKICLIHPEDHFDLLRCLCSEGEFRDDGVSLVTLAEDVARPSDGDSIQESDTWSQRGESQDVGKHLNDSIEISITGKKTSGSGSNKEDLHTITHDESSGRVCGSVEDETIYTITANPMFAKTGTFEPLRGDFAKLSPIEKSFWGDFTPSFVDAKLDNAHFTNAVREIMEYWRIYTYRQHREASDLIQRLLPFPSFHQLHAMRADSTGPAVFDLKKKVWLIPPPKGDVYKYGHDGKKFHLLPRKWFRSKTFGGCADIDENLDFVEATITDVESSERLLITSKDMQLLQETNLYNACKEVALLKNYTPPEFDFINGVPGCGKTTYIIENHKPSTFHYKVINGTRKEVMSQLGDLVLTATTEAAKDLRSRLTMKRMRAEKFQYRTIDSLLLNYNNTEFERIWIDEALMSHFGVIVLISALVRPKKIFLIGDRNQIPFICRLAGVKTAFHNPADFLPVSRNLSNTYRCPIDVAALLSSHYPCGMKSLNPRKRSLSFERIRHLGDVPKREDVQYLTFKQMEKRTLLQQGYKNVKTVHEFQGSQARVVYVVRLSNKSQDPIYNQSRHTTVAISRHTEKLVYFLPFVSDELYRRVSTDVGALAIQRATAHFDESPLVLTGGGILSLRGGFERVKLSQPDVDPLPALQFWYDSVLPVDSTQDQSADQAQVMLNDISFQLIPHEIRLPKTHGLSDSWGKMVPKLRTGACPPRANCQRETLLAFAKRNSNVPQLNEIMETQRCVKLMVENFTSTFIDEKNMCCLKQFQAQPLFPSSVSIGEWLADRAVGKDYASYLGEATALWEKDLGKYSYMTKRIIKPALDHTATTEYKAAQTIVYPGKDINAVFSPIFRTIADRLQKLLKKNFCIFSNVTPEEFGKQITKILPPSKTKGLFSREVDFSKYDKSQGLIHLLFETEIFQLLGLPKEFSVLWYAAHYHSEIKDHSTGFKSWLTYQRRTGDAATFIGNTIVCMGMLASLFDLKHTKLGLFSGDDSLLLGEKMYLEEDRDDIAASVFNMESKFFTYEKHYFCSKFLVDVDDNWVLVPDPLKVVFKLGRKDLVNQDHVSDLFTSMKDLLKVFADANINQDLNRAVSERYKTRHTDHTICFAALAKLVESEDRFRALFDVPTDGAELCADPTRKRLD</sequence>
<feature type="compositionally biased region" description="Low complexity" evidence="3">
    <location>
        <begin position="1426"/>
        <end position="1438"/>
    </location>
</feature>
<evidence type="ECO:0000259" key="8">
    <source>
        <dbReference type="PROSITE" id="PS51743"/>
    </source>
</evidence>
<dbReference type="GO" id="GO:0008174">
    <property type="term" value="F:mRNA methyltransferase activity"/>
    <property type="evidence" value="ECO:0007669"/>
    <property type="project" value="InterPro"/>
</dbReference>
<dbReference type="InterPro" id="IPR002588">
    <property type="entry name" value="Alphavirus-like_MT_dom"/>
</dbReference>